<organism evidence="3 4">
    <name type="scientific">Nonomuraea zeae</name>
    <dbReference type="NCBI Taxonomy" id="1642303"/>
    <lineage>
        <taxon>Bacteria</taxon>
        <taxon>Bacillati</taxon>
        <taxon>Actinomycetota</taxon>
        <taxon>Actinomycetes</taxon>
        <taxon>Streptosporangiales</taxon>
        <taxon>Streptosporangiaceae</taxon>
        <taxon>Nonomuraea</taxon>
    </lineage>
</organism>
<dbReference type="Pfam" id="PF16655">
    <property type="entry name" value="PhoD_N"/>
    <property type="match status" value="1"/>
</dbReference>
<feature type="domain" description="PhoD-like phosphatase metallophosphatase" evidence="1">
    <location>
        <begin position="119"/>
        <end position="419"/>
    </location>
</feature>
<dbReference type="EMBL" id="VCKX01000076">
    <property type="protein sequence ID" value="TMR31913.1"/>
    <property type="molecule type" value="Genomic_DNA"/>
</dbReference>
<dbReference type="CDD" id="cd07389">
    <property type="entry name" value="MPP_PhoD"/>
    <property type="match status" value="1"/>
</dbReference>
<dbReference type="InterPro" id="IPR038607">
    <property type="entry name" value="PhoD-like_sf"/>
</dbReference>
<accession>A0A5S4GG53</accession>
<comment type="caution">
    <text evidence="3">The sequence shown here is derived from an EMBL/GenBank/DDBJ whole genome shotgun (WGS) entry which is preliminary data.</text>
</comment>
<proteinExistence type="predicted"/>
<dbReference type="Proteomes" id="UP000306628">
    <property type="component" value="Unassembled WGS sequence"/>
</dbReference>
<dbReference type="InterPro" id="IPR032093">
    <property type="entry name" value="PhoD_N"/>
</dbReference>
<dbReference type="Pfam" id="PF09423">
    <property type="entry name" value="PhoD"/>
    <property type="match status" value="1"/>
</dbReference>
<dbReference type="PANTHER" id="PTHR43606:SF2">
    <property type="entry name" value="ALKALINE PHOSPHATASE FAMILY PROTEIN (AFU_ORTHOLOGUE AFUA_5G03860)"/>
    <property type="match status" value="1"/>
</dbReference>
<dbReference type="AlphaFoldDB" id="A0A5S4GG53"/>
<dbReference type="PANTHER" id="PTHR43606">
    <property type="entry name" value="PHOSPHATASE, PUTATIVE (AFU_ORTHOLOGUE AFUA_6G08710)-RELATED"/>
    <property type="match status" value="1"/>
</dbReference>
<evidence type="ECO:0000259" key="2">
    <source>
        <dbReference type="Pfam" id="PF16655"/>
    </source>
</evidence>
<reference evidence="3 4" key="1">
    <citation type="submission" date="2019-05" db="EMBL/GenBank/DDBJ databases">
        <title>Draft genome sequence of Nonomuraea zeae DSM 100528.</title>
        <authorList>
            <person name="Saricaoglu S."/>
            <person name="Isik K."/>
        </authorList>
    </citation>
    <scope>NUCLEOTIDE SEQUENCE [LARGE SCALE GENOMIC DNA]</scope>
    <source>
        <strain evidence="3 4">DSM 100528</strain>
    </source>
</reference>
<feature type="domain" description="Phospholipase D N-terminal" evidence="2">
    <location>
        <begin position="7"/>
        <end position="107"/>
    </location>
</feature>
<dbReference type="Gene3D" id="3.60.21.70">
    <property type="entry name" value="PhoD-like phosphatase"/>
    <property type="match status" value="1"/>
</dbReference>
<evidence type="ECO:0000259" key="1">
    <source>
        <dbReference type="Pfam" id="PF09423"/>
    </source>
</evidence>
<dbReference type="OrthoDB" id="3497025at2"/>
<gene>
    <name evidence="3" type="ORF">ETD85_24250</name>
</gene>
<evidence type="ECO:0000313" key="4">
    <source>
        <dbReference type="Proteomes" id="UP000306628"/>
    </source>
</evidence>
<dbReference type="RefSeq" id="WP_138692078.1">
    <property type="nucleotide sequence ID" value="NZ_JBHSAZ010000028.1"/>
</dbReference>
<dbReference type="InterPro" id="IPR029052">
    <property type="entry name" value="Metallo-depent_PP-like"/>
</dbReference>
<sequence>MANPFTLGVASGEPLPDGVMLWTRLAVDPLHADPRRPGGMSPRAVDVRWQLAEDERFTRGLRQGQIQALPLSAHSVHVRVDGLRAGADYYYRFRAGGQQSPVGRTRTADDPASTRTVRFAVADCQRYEHGYYTAYQHLAAERPDVVFHVGDYVYESRQSARVVRPLGPVPGEIAKLHEYRQRYARYKTDPDLQAAHAAAPWVTTWDDHEVLDNYRGRGDGSEAFLKRRAAAYQAYYEHQPLRVRPQNGNLQMYRRRTYGVIADFMVLDVRQHRNAATMLGSAQEQWLISRLHTSPVRWRVLVQPLFFARRFVPGPPPNLRPDSWDGHQDQRARILAARATGLVVFSGDVHNAWAGELKADFLDPGSATVGVEFVASAISSMPPETDGEAVLAANPHLKFFDARRGYLACSAGPEELRVAYRAVDFVDKRGAPVRTVAEFVTDGSGLTLENSSSK</sequence>
<evidence type="ECO:0000313" key="3">
    <source>
        <dbReference type="EMBL" id="TMR31913.1"/>
    </source>
</evidence>
<dbReference type="InterPro" id="IPR018946">
    <property type="entry name" value="PhoD-like_MPP"/>
</dbReference>
<dbReference type="Gene3D" id="2.60.40.380">
    <property type="entry name" value="Purple acid phosphatase-like, N-terminal"/>
    <property type="match status" value="1"/>
</dbReference>
<name>A0A5S4GG53_9ACTN</name>
<dbReference type="SUPFAM" id="SSF56300">
    <property type="entry name" value="Metallo-dependent phosphatases"/>
    <property type="match status" value="1"/>
</dbReference>
<keyword evidence="4" id="KW-1185">Reference proteome</keyword>
<protein>
    <submittedName>
        <fullName evidence="3">Alkaline phosphatase</fullName>
    </submittedName>
</protein>
<dbReference type="InterPro" id="IPR052900">
    <property type="entry name" value="Phospholipid_Metab_Enz"/>
</dbReference>